<accession>A0ABN3PVB8</accession>
<dbReference type="RefSeq" id="WP_344563525.1">
    <property type="nucleotide sequence ID" value="NZ_BAAARJ010000004.1"/>
</dbReference>
<feature type="domain" description="UspA" evidence="2">
    <location>
        <begin position="4"/>
        <end position="141"/>
    </location>
</feature>
<feature type="domain" description="UspA" evidence="2">
    <location>
        <begin position="149"/>
        <end position="290"/>
    </location>
</feature>
<protein>
    <submittedName>
        <fullName evidence="3">Universal stress protein</fullName>
    </submittedName>
</protein>
<comment type="similarity">
    <text evidence="1">Belongs to the universal stress protein A family.</text>
</comment>
<organism evidence="3 4">
    <name type="scientific">Streptomyces axinellae</name>
    <dbReference type="NCBI Taxonomy" id="552788"/>
    <lineage>
        <taxon>Bacteria</taxon>
        <taxon>Bacillati</taxon>
        <taxon>Actinomycetota</taxon>
        <taxon>Actinomycetes</taxon>
        <taxon>Kitasatosporales</taxon>
        <taxon>Streptomycetaceae</taxon>
        <taxon>Streptomyces</taxon>
    </lineage>
</organism>
<gene>
    <name evidence="3" type="ORF">GCM10009863_15600</name>
</gene>
<proteinExistence type="inferred from homology"/>
<sequence>MSASVVVGVDGSSSSLEAVDAAAREARLRGTSLRVVHAFVWPTLKVPLGPSVMGSPEGGMRTLADKTAQDAAARARKAQPEIEVSYSVVPGAPVSVLTEESRDACLVVVGTRGLGGFTGLLVGSVAVHLAAHATCPVLVTRGRKGPGGPVLLGVDGSEVGDAAVGWAFAEAARRKAGLVALHSWDNWTGLPVALGPGVQVPSVYDPVKLREEQERVLSLALSGWREKYPEVTVTPRLVQDYSRQALIEASEESQLVVVGARGRGGFTGLLLGSVSQAVLHHAHCPVVVVRAHREHGRGEGHGHGLWRHGGGGEG</sequence>
<dbReference type="Proteomes" id="UP001501447">
    <property type="component" value="Unassembled WGS sequence"/>
</dbReference>
<name>A0ABN3PVB8_9ACTN</name>
<dbReference type="InterPro" id="IPR006016">
    <property type="entry name" value="UspA"/>
</dbReference>
<evidence type="ECO:0000256" key="1">
    <source>
        <dbReference type="ARBA" id="ARBA00008791"/>
    </source>
</evidence>
<keyword evidence="4" id="KW-1185">Reference proteome</keyword>
<dbReference type="Pfam" id="PF00582">
    <property type="entry name" value="Usp"/>
    <property type="match status" value="2"/>
</dbReference>
<dbReference type="PANTHER" id="PTHR46268:SF6">
    <property type="entry name" value="UNIVERSAL STRESS PROTEIN UP12"/>
    <property type="match status" value="1"/>
</dbReference>
<dbReference type="SUPFAM" id="SSF52402">
    <property type="entry name" value="Adenine nucleotide alpha hydrolases-like"/>
    <property type="match status" value="2"/>
</dbReference>
<evidence type="ECO:0000313" key="3">
    <source>
        <dbReference type="EMBL" id="GAA2602998.1"/>
    </source>
</evidence>
<comment type="caution">
    <text evidence="3">The sequence shown here is derived from an EMBL/GenBank/DDBJ whole genome shotgun (WGS) entry which is preliminary data.</text>
</comment>
<dbReference type="PANTHER" id="PTHR46268">
    <property type="entry name" value="STRESS RESPONSE PROTEIN NHAX"/>
    <property type="match status" value="1"/>
</dbReference>
<reference evidence="3 4" key="1">
    <citation type="journal article" date="2019" name="Int. J. Syst. Evol. Microbiol.">
        <title>The Global Catalogue of Microorganisms (GCM) 10K type strain sequencing project: providing services to taxonomists for standard genome sequencing and annotation.</title>
        <authorList>
            <consortium name="The Broad Institute Genomics Platform"/>
            <consortium name="The Broad Institute Genome Sequencing Center for Infectious Disease"/>
            <person name="Wu L."/>
            <person name="Ma J."/>
        </authorList>
    </citation>
    <scope>NUCLEOTIDE SEQUENCE [LARGE SCALE GENOMIC DNA]</scope>
    <source>
        <strain evidence="3 4">JCM 16373</strain>
    </source>
</reference>
<dbReference type="PRINTS" id="PR01438">
    <property type="entry name" value="UNVRSLSTRESS"/>
</dbReference>
<dbReference type="InterPro" id="IPR014729">
    <property type="entry name" value="Rossmann-like_a/b/a_fold"/>
</dbReference>
<evidence type="ECO:0000313" key="4">
    <source>
        <dbReference type="Proteomes" id="UP001501447"/>
    </source>
</evidence>
<dbReference type="InterPro" id="IPR006015">
    <property type="entry name" value="Universal_stress_UspA"/>
</dbReference>
<evidence type="ECO:0000259" key="2">
    <source>
        <dbReference type="Pfam" id="PF00582"/>
    </source>
</evidence>
<dbReference type="EMBL" id="BAAARJ010000004">
    <property type="protein sequence ID" value="GAA2602998.1"/>
    <property type="molecule type" value="Genomic_DNA"/>
</dbReference>
<dbReference type="Gene3D" id="3.40.50.620">
    <property type="entry name" value="HUPs"/>
    <property type="match status" value="2"/>
</dbReference>